<gene>
    <name evidence="1" type="ordered locus">MS2121</name>
</gene>
<sequence length="50" mass="6013">MVAKRRIIGFYLYLHKIYKKPTALCKINAVRRFFRYANVKISLHFLLKVA</sequence>
<keyword evidence="2" id="KW-1185">Reference proteome</keyword>
<evidence type="ECO:0000313" key="2">
    <source>
        <dbReference type="Proteomes" id="UP000000607"/>
    </source>
</evidence>
<dbReference type="AlphaFoldDB" id="Q65QN2"/>
<name>Q65QN2_MANSM</name>
<dbReference type="KEGG" id="msu:MS2121"/>
<organism evidence="1 2">
    <name type="scientific">Mannheimia succiniciproducens (strain KCTC 0769BP / MBEL55E)</name>
    <dbReference type="NCBI Taxonomy" id="221988"/>
    <lineage>
        <taxon>Bacteria</taxon>
        <taxon>Pseudomonadati</taxon>
        <taxon>Pseudomonadota</taxon>
        <taxon>Gammaproteobacteria</taxon>
        <taxon>Pasteurellales</taxon>
        <taxon>Pasteurellaceae</taxon>
        <taxon>Basfia</taxon>
    </lineage>
</organism>
<accession>Q65QN2</accession>
<dbReference type="HOGENOM" id="CLU_3119521_0_0_6"/>
<dbReference type="EMBL" id="AE016827">
    <property type="protein sequence ID" value="AAU38728.1"/>
    <property type="molecule type" value="Genomic_DNA"/>
</dbReference>
<dbReference type="STRING" id="221988.MS2121"/>
<reference evidence="1 2" key="1">
    <citation type="journal article" date="2004" name="Nat. Biotechnol.">
        <title>The genome sequence of the capnophilic rumen bacterium Mannheimia succiniciproducens.</title>
        <authorList>
            <person name="Hong S.H."/>
            <person name="Kim J.S."/>
            <person name="Lee S.Y."/>
            <person name="In Y.H."/>
            <person name="Choi S.S."/>
            <person name="Rih J.-K."/>
            <person name="Kim C.H."/>
            <person name="Jeong H."/>
            <person name="Hur C.G."/>
            <person name="Kim J.J."/>
        </authorList>
    </citation>
    <scope>NUCLEOTIDE SEQUENCE [LARGE SCALE GENOMIC DNA]</scope>
    <source>
        <strain evidence="2">KCTC 0769BP / MBEL55E</strain>
    </source>
</reference>
<dbReference type="Proteomes" id="UP000000607">
    <property type="component" value="Chromosome"/>
</dbReference>
<proteinExistence type="predicted"/>
<protein>
    <submittedName>
        <fullName evidence="1">Uncharacterized protein</fullName>
    </submittedName>
</protein>
<evidence type="ECO:0000313" key="1">
    <source>
        <dbReference type="EMBL" id="AAU38728.1"/>
    </source>
</evidence>